<evidence type="ECO:0000313" key="1">
    <source>
        <dbReference type="EMBL" id="SDS59974.1"/>
    </source>
</evidence>
<evidence type="ECO:0000313" key="2">
    <source>
        <dbReference type="Proteomes" id="UP000199597"/>
    </source>
</evidence>
<dbReference type="EMBL" id="LT629766">
    <property type="protein sequence ID" value="SDS59974.1"/>
    <property type="molecule type" value="Genomic_DNA"/>
</dbReference>
<organism evidence="1 2">
    <name type="scientific">Brevibacterium siliguriense</name>
    <dbReference type="NCBI Taxonomy" id="1136497"/>
    <lineage>
        <taxon>Bacteria</taxon>
        <taxon>Bacillati</taxon>
        <taxon>Actinomycetota</taxon>
        <taxon>Actinomycetes</taxon>
        <taxon>Micrococcales</taxon>
        <taxon>Brevibacteriaceae</taxon>
        <taxon>Brevibacterium</taxon>
    </lineage>
</organism>
<dbReference type="AlphaFoldDB" id="A0A1H1TIE0"/>
<dbReference type="STRING" id="1136497.SAMN04489752_2064"/>
<dbReference type="Proteomes" id="UP000199597">
    <property type="component" value="Chromosome I"/>
</dbReference>
<gene>
    <name evidence="1" type="ORF">SAMN04489752_2064</name>
</gene>
<keyword evidence="2" id="KW-1185">Reference proteome</keyword>
<sequence length="32" mass="3487">MTCTSSEEGMTCKSDDTGLGFNVRRASVDFIK</sequence>
<accession>A0A1H1TIE0</accession>
<name>A0A1H1TIE0_9MICO</name>
<reference evidence="2" key="1">
    <citation type="submission" date="2016-10" db="EMBL/GenBank/DDBJ databases">
        <authorList>
            <person name="Varghese N."/>
            <person name="Submissions S."/>
        </authorList>
    </citation>
    <scope>NUCLEOTIDE SEQUENCE [LARGE SCALE GENOMIC DNA]</scope>
    <source>
        <strain evidence="2">DSM 23676</strain>
    </source>
</reference>
<protein>
    <submittedName>
        <fullName evidence="1">Uncharacterized protein</fullName>
    </submittedName>
</protein>
<proteinExistence type="predicted"/>